<protein>
    <submittedName>
        <fullName evidence="1">Uncharacterized protein</fullName>
    </submittedName>
</protein>
<accession>A0ABP8IZ91</accession>
<proteinExistence type="predicted"/>
<gene>
    <name evidence="1" type="ORF">GCM10023186_21390</name>
</gene>
<evidence type="ECO:0000313" key="2">
    <source>
        <dbReference type="Proteomes" id="UP001500454"/>
    </source>
</evidence>
<sequence length="290" mass="31958">MGKAGMVEEYNVLVGSKDVRQGAYVRYFGSGLGGVRVLESGNYENGLKEGEWQVFSEQPPWNKLVSKGTYRAGQADGWWTYYQLIAPRTAKPAVTIGKDTVQKTGYSVNITDDTAVPQAQGQCALGKRIGIWTYYDRQGQEVQKVNHFTNQLLYWRKNDTLAISSAAAATHPVLYAGGREQLKAEIYHRLGPEAWSAFISKKNVSVFVFAVAADGQLTGPLLADNPSPNRYEKVLLSAMSNVPAQWLPAAVNGENQAGEYRVRITTQREVMRTAQGFSEGVRTTVEPLGE</sequence>
<keyword evidence="2" id="KW-1185">Reference proteome</keyword>
<organism evidence="1 2">
    <name type="scientific">Hymenobacter koreensis</name>
    <dbReference type="NCBI Taxonomy" id="1084523"/>
    <lineage>
        <taxon>Bacteria</taxon>
        <taxon>Pseudomonadati</taxon>
        <taxon>Bacteroidota</taxon>
        <taxon>Cytophagia</taxon>
        <taxon>Cytophagales</taxon>
        <taxon>Hymenobacteraceae</taxon>
        <taxon>Hymenobacter</taxon>
    </lineage>
</organism>
<dbReference type="SUPFAM" id="SSF82185">
    <property type="entry name" value="Histone H3 K4-specific methyltransferase SET7/9 N-terminal domain"/>
    <property type="match status" value="1"/>
</dbReference>
<evidence type="ECO:0000313" key="1">
    <source>
        <dbReference type="EMBL" id="GAA4381711.1"/>
    </source>
</evidence>
<comment type="caution">
    <text evidence="1">The sequence shown here is derived from an EMBL/GenBank/DDBJ whole genome shotgun (WGS) entry which is preliminary data.</text>
</comment>
<reference evidence="2" key="1">
    <citation type="journal article" date="2019" name="Int. J. Syst. Evol. Microbiol.">
        <title>The Global Catalogue of Microorganisms (GCM) 10K type strain sequencing project: providing services to taxonomists for standard genome sequencing and annotation.</title>
        <authorList>
            <consortium name="The Broad Institute Genomics Platform"/>
            <consortium name="The Broad Institute Genome Sequencing Center for Infectious Disease"/>
            <person name="Wu L."/>
            <person name="Ma J."/>
        </authorList>
    </citation>
    <scope>NUCLEOTIDE SEQUENCE [LARGE SCALE GENOMIC DNA]</scope>
    <source>
        <strain evidence="2">JCM 17924</strain>
    </source>
</reference>
<dbReference type="Proteomes" id="UP001500454">
    <property type="component" value="Unassembled WGS sequence"/>
</dbReference>
<name>A0ABP8IZ91_9BACT</name>
<dbReference type="EMBL" id="BAABHA010000004">
    <property type="protein sequence ID" value="GAA4381711.1"/>
    <property type="molecule type" value="Genomic_DNA"/>
</dbReference>
<dbReference type="Gene3D" id="2.20.110.10">
    <property type="entry name" value="Histone H3 K4-specific methyltransferase SET7/9 N-terminal domain"/>
    <property type="match status" value="1"/>
</dbReference>